<evidence type="ECO:0000313" key="2">
    <source>
        <dbReference type="EMBL" id="MBS7229922.1"/>
    </source>
</evidence>
<accession>A0ABS5P6K9</accession>
<dbReference type="RefSeq" id="WP_213294962.1">
    <property type="nucleotide sequence ID" value="NZ_JAGYVZ010000002.1"/>
</dbReference>
<keyword evidence="3" id="KW-1185">Reference proteome</keyword>
<name>A0ABS5P6K9_9FLAO</name>
<evidence type="ECO:0000256" key="1">
    <source>
        <dbReference type="SAM" id="MobiDB-lite"/>
    </source>
</evidence>
<protein>
    <submittedName>
        <fullName evidence="2">Uncharacterized protein</fullName>
    </submittedName>
</protein>
<proteinExistence type="predicted"/>
<organism evidence="2 3">
    <name type="scientific">Flavobacterium psychroterrae</name>
    <dbReference type="NCBI Taxonomy" id="2133767"/>
    <lineage>
        <taxon>Bacteria</taxon>
        <taxon>Pseudomonadati</taxon>
        <taxon>Bacteroidota</taxon>
        <taxon>Flavobacteriia</taxon>
        <taxon>Flavobacteriales</taxon>
        <taxon>Flavobacteriaceae</taxon>
        <taxon>Flavobacterium</taxon>
    </lineage>
</organism>
<feature type="region of interest" description="Disordered" evidence="1">
    <location>
        <begin position="116"/>
        <end position="138"/>
    </location>
</feature>
<comment type="caution">
    <text evidence="2">The sequence shown here is derived from an EMBL/GenBank/DDBJ whole genome shotgun (WGS) entry which is preliminary data.</text>
</comment>
<dbReference type="Proteomes" id="UP000722625">
    <property type="component" value="Unassembled WGS sequence"/>
</dbReference>
<evidence type="ECO:0000313" key="3">
    <source>
        <dbReference type="Proteomes" id="UP000722625"/>
    </source>
</evidence>
<gene>
    <name evidence="2" type="ORF">KHA90_02700</name>
</gene>
<reference evidence="2 3" key="1">
    <citation type="journal article" date="2018" name="Int. J. Syst. Evol. Microbiol.">
        <title>Flavobacterium chryseum sp. nov. and Flavobacterium psychroterrae sp. nov., novel environmental bacteria isolated from Antarctica.</title>
        <authorList>
            <person name="Kralova S."/>
            <person name="Svec P."/>
            <person name="Busse H.J."/>
            <person name="Stankova E."/>
            <person name="Vaczi P."/>
            <person name="Sedlacek I."/>
        </authorList>
    </citation>
    <scope>NUCLEOTIDE SEQUENCE [LARGE SCALE GENOMIC DNA]</scope>
    <source>
        <strain evidence="2 3">CCM 8827</strain>
    </source>
</reference>
<sequence length="202" mass="22480">MIGIEIKKTGEIIWLDGKAQIDHYSNLGHTWGKTFSNNNRILLDRDTKKIYYNGEVIHNFQKKKSSFFSGGYAISDGGAFQNPGLLPKGGRNVTWIDFGGLFEYLITVLAFEKNGSTTTPKGKGTNGGKRTIDSKNDDVMNTFDNGANSVKSFKEVLKGQKEEPKRLKSDTTDILHYGGKNNTLQKIEKSVNGKIVKIEKID</sequence>
<dbReference type="EMBL" id="JAGYVZ010000002">
    <property type="protein sequence ID" value="MBS7229922.1"/>
    <property type="molecule type" value="Genomic_DNA"/>
</dbReference>